<proteinExistence type="predicted"/>
<protein>
    <submittedName>
        <fullName evidence="1">Uncharacterized protein</fullName>
    </submittedName>
</protein>
<dbReference type="Proteomes" id="UP000054564">
    <property type="component" value="Unassembled WGS sequence"/>
</dbReference>
<keyword evidence="2" id="KW-1185">Reference proteome</keyword>
<dbReference type="EMBL" id="AJIL01000018">
    <property type="protein sequence ID" value="KNF03324.1"/>
    <property type="molecule type" value="Genomic_DNA"/>
</dbReference>
<sequence>MSDAKLKTDALNELDCLHMGYEAAAGGRLSDKYRDPDDQNRDAIPSEFELLSMDATTKSKERLFNDLQYHLLPALHLHLTSISRILTPSYLCARFEGITKRVLGIHLETERMIDSIRSHINLLCPVESIPKALHRDDDQHHKQFKSFRLRSLRAQFAQVSRLIFFMLREAYSILKDLIIRPETNYSSPYLSEVIVEVFDYINCTIECLKGSELDIVQCFWRLELKKFVHKVSHIRLFVVDIGYSIKDHQRYGVSNGEAPTQMLVYESSIQLANVATTLVKLSNLFFAKLSTRGINRKRLAYSTEMSSQQIESLAEFIGKVEDDIDRLIGLIGFAYEGTIDDLAELSQDLVNIALKLKSRFDLPLHLILLHLLPLVPDTDPGSPTRSYYKDWFATWNTQRILATENFINLAKSLKNNP</sequence>
<organism evidence="1 2">
    <name type="scientific">Puccinia striiformis f. sp. tritici PST-78</name>
    <dbReference type="NCBI Taxonomy" id="1165861"/>
    <lineage>
        <taxon>Eukaryota</taxon>
        <taxon>Fungi</taxon>
        <taxon>Dikarya</taxon>
        <taxon>Basidiomycota</taxon>
        <taxon>Pucciniomycotina</taxon>
        <taxon>Pucciniomycetes</taxon>
        <taxon>Pucciniales</taxon>
        <taxon>Pucciniaceae</taxon>
        <taxon>Puccinia</taxon>
    </lineage>
</organism>
<evidence type="ECO:0000313" key="1">
    <source>
        <dbReference type="EMBL" id="KNF03324.1"/>
    </source>
</evidence>
<reference evidence="2" key="1">
    <citation type="submission" date="2014-03" db="EMBL/GenBank/DDBJ databases">
        <title>The Genome Sequence of Puccinia striiformis f. sp. tritici PST-78.</title>
        <authorList>
            <consortium name="The Broad Institute Genome Sequencing Platform"/>
            <person name="Cuomo C."/>
            <person name="Hulbert S."/>
            <person name="Chen X."/>
            <person name="Walker B."/>
            <person name="Young S.K."/>
            <person name="Zeng Q."/>
            <person name="Gargeya S."/>
            <person name="Fitzgerald M."/>
            <person name="Haas B."/>
            <person name="Abouelleil A."/>
            <person name="Alvarado L."/>
            <person name="Arachchi H.M."/>
            <person name="Berlin A.M."/>
            <person name="Chapman S.B."/>
            <person name="Goldberg J."/>
            <person name="Griggs A."/>
            <person name="Gujja S."/>
            <person name="Hansen M."/>
            <person name="Howarth C."/>
            <person name="Imamovic A."/>
            <person name="Larimer J."/>
            <person name="McCowan C."/>
            <person name="Montmayeur A."/>
            <person name="Murphy C."/>
            <person name="Neiman D."/>
            <person name="Pearson M."/>
            <person name="Priest M."/>
            <person name="Roberts A."/>
            <person name="Saif S."/>
            <person name="Shea T."/>
            <person name="Sisk P."/>
            <person name="Sykes S."/>
            <person name="Wortman J."/>
            <person name="Nusbaum C."/>
            <person name="Birren B."/>
        </authorList>
    </citation>
    <scope>NUCLEOTIDE SEQUENCE [LARGE SCALE GENOMIC DNA]</scope>
    <source>
        <strain evidence="2">race PST-78</strain>
    </source>
</reference>
<comment type="caution">
    <text evidence="1">The sequence shown here is derived from an EMBL/GenBank/DDBJ whole genome shotgun (WGS) entry which is preliminary data.</text>
</comment>
<dbReference type="PANTHER" id="PTHR33069">
    <property type="entry name" value="CHROMOSOME 7, WHOLE GENOME SHOTGUN SEQUENCE-RELATED"/>
    <property type="match status" value="1"/>
</dbReference>
<gene>
    <name evidence="1" type="ORF">PSTG_03591</name>
</gene>
<accession>A0A0L0VVJ3</accession>
<dbReference type="PANTHER" id="PTHR33069:SF3">
    <property type="entry name" value="DYNEIN HEAVY CHAIN TAIL DOMAIN-CONTAINING PROTEIN"/>
    <property type="match status" value="1"/>
</dbReference>
<name>A0A0L0VVJ3_9BASI</name>
<dbReference type="AlphaFoldDB" id="A0A0L0VVJ3"/>
<evidence type="ECO:0000313" key="2">
    <source>
        <dbReference type="Proteomes" id="UP000054564"/>
    </source>
</evidence>